<gene>
    <name evidence="2" type="ORF">LTR05_002178</name>
</gene>
<feature type="region of interest" description="Disordered" evidence="1">
    <location>
        <begin position="1"/>
        <end position="52"/>
    </location>
</feature>
<evidence type="ECO:0000256" key="1">
    <source>
        <dbReference type="SAM" id="MobiDB-lite"/>
    </source>
</evidence>
<proteinExistence type="predicted"/>
<organism evidence="2 3">
    <name type="scientific">Lithohypha guttulata</name>
    <dbReference type="NCBI Taxonomy" id="1690604"/>
    <lineage>
        <taxon>Eukaryota</taxon>
        <taxon>Fungi</taxon>
        <taxon>Dikarya</taxon>
        <taxon>Ascomycota</taxon>
        <taxon>Pezizomycotina</taxon>
        <taxon>Eurotiomycetes</taxon>
        <taxon>Chaetothyriomycetidae</taxon>
        <taxon>Chaetothyriales</taxon>
        <taxon>Trichomeriaceae</taxon>
        <taxon>Lithohypha</taxon>
    </lineage>
</organism>
<feature type="compositionally biased region" description="Low complexity" evidence="1">
    <location>
        <begin position="1"/>
        <end position="16"/>
    </location>
</feature>
<dbReference type="Proteomes" id="UP001309876">
    <property type="component" value="Unassembled WGS sequence"/>
</dbReference>
<dbReference type="PANTHER" id="PTHR42087:SF1">
    <property type="entry name" value="ILP IS AN APOPTOSIS INHIBITOR"/>
    <property type="match status" value="1"/>
</dbReference>
<reference evidence="2 3" key="1">
    <citation type="submission" date="2023-08" db="EMBL/GenBank/DDBJ databases">
        <title>Black Yeasts Isolated from many extreme environments.</title>
        <authorList>
            <person name="Coleine C."/>
            <person name="Stajich J.E."/>
            <person name="Selbmann L."/>
        </authorList>
    </citation>
    <scope>NUCLEOTIDE SEQUENCE [LARGE SCALE GENOMIC DNA]</scope>
    <source>
        <strain evidence="2 3">CCFEE 5910</strain>
    </source>
</reference>
<keyword evidence="3" id="KW-1185">Reference proteome</keyword>
<name>A0AAN7T3A3_9EURO</name>
<evidence type="ECO:0000313" key="2">
    <source>
        <dbReference type="EMBL" id="KAK5087962.1"/>
    </source>
</evidence>
<dbReference type="EMBL" id="JAVRRJ010000002">
    <property type="protein sequence ID" value="KAK5087962.1"/>
    <property type="molecule type" value="Genomic_DNA"/>
</dbReference>
<evidence type="ECO:0000313" key="3">
    <source>
        <dbReference type="Proteomes" id="UP001309876"/>
    </source>
</evidence>
<sequence length="240" mass="27594">MDMATSSSSSDAKSFSGRTPARMPSINMEKGSSSKNKQRPQPQPQQRHQQSQTAAGLQFDMLAWYPKYQSCQRYFVDHAQHDFLVQAFAAFINILLPYQRQPPIYTCRGARSAKERLDEISSLKLGTTPREIADVSVSLIPYIRRLIMHGFFGNDWQQGVGPQRETERRNYLFSAKSGGWANVKRDYDMLPLETVPFLRPLTMPHDEELQQADKSWSEWLAMEDWMVGSRSPDHYPDNAE</sequence>
<dbReference type="PANTHER" id="PTHR42087">
    <property type="entry name" value="ILP IS AN APOPTOSIS INHIBITOR"/>
    <property type="match status" value="1"/>
</dbReference>
<dbReference type="InterPro" id="IPR053267">
    <property type="entry name" value="Verrucosidin_biosynth-assoc"/>
</dbReference>
<protein>
    <submittedName>
        <fullName evidence="2">Uncharacterized protein</fullName>
    </submittedName>
</protein>
<dbReference type="AlphaFoldDB" id="A0AAN7T3A3"/>
<accession>A0AAN7T3A3</accession>
<comment type="caution">
    <text evidence="2">The sequence shown here is derived from an EMBL/GenBank/DDBJ whole genome shotgun (WGS) entry which is preliminary data.</text>
</comment>